<dbReference type="Gene3D" id="2.60.120.10">
    <property type="entry name" value="Jelly Rolls"/>
    <property type="match status" value="1"/>
</dbReference>
<proteinExistence type="inferred from homology"/>
<name>A0A3G5A8U5_9VIRU</name>
<evidence type="ECO:0000313" key="6">
    <source>
        <dbReference type="EMBL" id="AYV83655.1"/>
    </source>
</evidence>
<dbReference type="GO" id="GO:0017172">
    <property type="term" value="F:cysteine dioxygenase activity"/>
    <property type="evidence" value="ECO:0007669"/>
    <property type="project" value="TreeGrafter"/>
</dbReference>
<keyword evidence="2" id="KW-0479">Metal-binding</keyword>
<dbReference type="InterPro" id="IPR011051">
    <property type="entry name" value="RmlC_Cupin_sf"/>
</dbReference>
<keyword evidence="5" id="KW-0408">Iron</keyword>
<keyword evidence="3 6" id="KW-0223">Dioxygenase</keyword>
<evidence type="ECO:0000256" key="4">
    <source>
        <dbReference type="ARBA" id="ARBA00023002"/>
    </source>
</evidence>
<protein>
    <submittedName>
        <fullName evidence="6">I cysteine dioxygenase</fullName>
    </submittedName>
</protein>
<dbReference type="EMBL" id="MK072391">
    <property type="protein sequence ID" value="AYV83655.1"/>
    <property type="molecule type" value="Genomic_DNA"/>
</dbReference>
<evidence type="ECO:0000256" key="5">
    <source>
        <dbReference type="ARBA" id="ARBA00023004"/>
    </source>
</evidence>
<evidence type="ECO:0000256" key="1">
    <source>
        <dbReference type="ARBA" id="ARBA00006622"/>
    </source>
</evidence>
<keyword evidence="4" id="KW-0560">Oxidoreductase</keyword>
<evidence type="ECO:0000256" key="3">
    <source>
        <dbReference type="ARBA" id="ARBA00022964"/>
    </source>
</evidence>
<reference evidence="6" key="1">
    <citation type="submission" date="2018-10" db="EMBL/GenBank/DDBJ databases">
        <title>Hidden diversity of soil giant viruses.</title>
        <authorList>
            <person name="Schulz F."/>
            <person name="Alteio L."/>
            <person name="Goudeau D."/>
            <person name="Ryan E.M."/>
            <person name="Malmstrom R.R."/>
            <person name="Blanchard J."/>
            <person name="Woyke T."/>
        </authorList>
    </citation>
    <scope>NUCLEOTIDE SEQUENCE</scope>
    <source>
        <strain evidence="6">HYV1</strain>
    </source>
</reference>
<organism evidence="6">
    <name type="scientific">Hyperionvirus sp</name>
    <dbReference type="NCBI Taxonomy" id="2487770"/>
    <lineage>
        <taxon>Viruses</taxon>
        <taxon>Varidnaviria</taxon>
        <taxon>Bamfordvirae</taxon>
        <taxon>Nucleocytoviricota</taxon>
        <taxon>Megaviricetes</taxon>
        <taxon>Imitervirales</taxon>
        <taxon>Mimiviridae</taxon>
        <taxon>Klosneuvirinae</taxon>
    </lineage>
</organism>
<dbReference type="CDD" id="cd10548">
    <property type="entry name" value="cupin_CDO"/>
    <property type="match status" value="1"/>
</dbReference>
<comment type="similarity">
    <text evidence="1">Belongs to the cysteine dioxygenase family.</text>
</comment>
<dbReference type="SUPFAM" id="SSF51182">
    <property type="entry name" value="RmlC-like cupins"/>
    <property type="match status" value="1"/>
</dbReference>
<evidence type="ECO:0000256" key="2">
    <source>
        <dbReference type="ARBA" id="ARBA00022723"/>
    </source>
</evidence>
<gene>
    <name evidence="6" type="ORF">Hyperionvirus9_72</name>
</gene>
<dbReference type="PANTHER" id="PTHR12918:SF1">
    <property type="entry name" value="CYSTEINE DIOXYGENASE TYPE 1"/>
    <property type="match status" value="1"/>
</dbReference>
<dbReference type="GO" id="GO:0008198">
    <property type="term" value="F:ferrous iron binding"/>
    <property type="evidence" value="ECO:0007669"/>
    <property type="project" value="TreeGrafter"/>
</dbReference>
<accession>A0A3G5A8U5</accession>
<dbReference type="PANTHER" id="PTHR12918">
    <property type="entry name" value="CYSTEINE DIOXYGENASE"/>
    <property type="match status" value="1"/>
</dbReference>
<dbReference type="Pfam" id="PF05995">
    <property type="entry name" value="CDO_I"/>
    <property type="match status" value="1"/>
</dbReference>
<dbReference type="GO" id="GO:0019448">
    <property type="term" value="P:L-cysteine catabolic process"/>
    <property type="evidence" value="ECO:0007669"/>
    <property type="project" value="TreeGrafter"/>
</dbReference>
<dbReference type="InterPro" id="IPR010300">
    <property type="entry name" value="CDO_1"/>
</dbReference>
<dbReference type="InterPro" id="IPR014710">
    <property type="entry name" value="RmlC-like_jellyroll"/>
</dbReference>
<sequence length="144" mass="16511">MDYMKEIASSAKKELSEKGSFGDLKLRVDFDYREFVSYGDVSYKKNLLFASGDVDIYLICWRAGQKSKIHDHPDKGCVMIVLEGVLLETQFVMEGVNLVLHKKNILTVGESNYNYGSTVLHQIEPLCDTVSLHVYHTKYTPKYY</sequence>